<sequence>MLANKQHLMPRPMRLLLALVLIYAFCWIKGWPAYYDDEELPPSQRPKSTTALGEHRVSADHLTVTVITTATDAFTKLAPALLYLDGAYHKELLLMGDLMMDVGPFPVFDVLARYPAKYRAKQPELERYNKQLEYVRKNIPLSNLPEEDAQKEQGILNGLAKYKIFRAMESTWEYRPKRDWYVFADEETYIDRENLLDWLSQSDPKLKHFFGNPPIPEVPDAFAAGGTSFVVSGETMRLLFEDKKTMMKNWKNWDPRIADYPSALHLVESFFKVELSLEMKSIWPGVSGFSPATVTYQPGLWCEPVLMLHHVSARLGSDLYKLSRERAGDHKVDNALRYADLWDRFMGHADLNNTRHDWDNLSSESTNNRWNILFEKAGQPDEIRARPGEDSWEACKESCDSNKYCLQWSYSSIAAPNWNENGHTKCHLSSSMRLGAHAEPENVQVNGVDQPRKWSSGWRKEHFKRWANQQRCKNQQH</sequence>
<accession>A0A1Y2LNM6</accession>
<dbReference type="OMA" id="YCVQWSY"/>
<evidence type="ECO:0000256" key="2">
    <source>
        <dbReference type="ARBA" id="ARBA00006462"/>
    </source>
</evidence>
<evidence type="ECO:0000256" key="5">
    <source>
        <dbReference type="ARBA" id="ARBA00022989"/>
    </source>
</evidence>
<gene>
    <name evidence="7" type="ORF">B5807_09211</name>
</gene>
<keyword evidence="3" id="KW-0812">Transmembrane</keyword>
<dbReference type="GO" id="GO:0016020">
    <property type="term" value="C:membrane"/>
    <property type="evidence" value="ECO:0007669"/>
    <property type="project" value="UniProtKB-SubCell"/>
</dbReference>
<evidence type="ECO:0000256" key="4">
    <source>
        <dbReference type="ARBA" id="ARBA00022968"/>
    </source>
</evidence>
<dbReference type="Gene3D" id="3.90.550.50">
    <property type="match status" value="1"/>
</dbReference>
<dbReference type="AlphaFoldDB" id="A0A1Y2LNM6"/>
<dbReference type="PANTHER" id="PTHR23033">
    <property type="entry name" value="BETA1,3-GALACTOSYLTRANSFERASE"/>
    <property type="match status" value="1"/>
</dbReference>
<comment type="subcellular location">
    <subcellularLocation>
        <location evidence="1">Membrane</location>
        <topology evidence="1">Single-pass type II membrane protein</topology>
    </subcellularLocation>
</comment>
<name>A0A1Y2LNM6_EPING</name>
<evidence type="ECO:0008006" key="9">
    <source>
        <dbReference type="Google" id="ProtNLM"/>
    </source>
</evidence>
<dbReference type="InParanoid" id="A0A1Y2LNM6"/>
<keyword evidence="6" id="KW-0472">Membrane</keyword>
<keyword evidence="4" id="KW-0735">Signal-anchor</keyword>
<keyword evidence="5" id="KW-1133">Transmembrane helix</keyword>
<evidence type="ECO:0000256" key="3">
    <source>
        <dbReference type="ARBA" id="ARBA00022692"/>
    </source>
</evidence>
<evidence type="ECO:0000313" key="7">
    <source>
        <dbReference type="EMBL" id="OSS45152.1"/>
    </source>
</evidence>
<protein>
    <recommendedName>
        <fullName evidence="9">Apple domain-containing protein</fullName>
    </recommendedName>
</protein>
<keyword evidence="8" id="KW-1185">Reference proteome</keyword>
<proteinExistence type="inferred from homology"/>
<evidence type="ECO:0000256" key="1">
    <source>
        <dbReference type="ARBA" id="ARBA00004606"/>
    </source>
</evidence>
<dbReference type="STRING" id="105696.A0A1Y2LNM6"/>
<reference evidence="7 8" key="1">
    <citation type="journal article" date="2017" name="Genome Announc.">
        <title>Genome sequence of the saprophytic ascomycete Epicoccum nigrum ICMP 19927 strain isolated from New Zealand.</title>
        <authorList>
            <person name="Fokin M."/>
            <person name="Fleetwood D."/>
            <person name="Weir B.S."/>
            <person name="Villas-Boas S.G."/>
        </authorList>
    </citation>
    <scope>NUCLEOTIDE SEQUENCE [LARGE SCALE GENOMIC DNA]</scope>
    <source>
        <strain evidence="7 8">ICMP 19927</strain>
    </source>
</reference>
<dbReference type="EMBL" id="KZ107855">
    <property type="protein sequence ID" value="OSS45152.1"/>
    <property type="molecule type" value="Genomic_DNA"/>
</dbReference>
<dbReference type="PANTHER" id="PTHR23033:SF40">
    <property type="entry name" value="APPLE DOMAIN-CONTAINING PROTEIN"/>
    <property type="match status" value="1"/>
</dbReference>
<evidence type="ECO:0000313" key="8">
    <source>
        <dbReference type="Proteomes" id="UP000193240"/>
    </source>
</evidence>
<comment type="similarity">
    <text evidence="2">Belongs to the glycosyltransferase 31 family. Beta3-Gal-T subfamily.</text>
</comment>
<dbReference type="InterPro" id="IPR026050">
    <property type="entry name" value="C1GALT1/C1GALT1_chp1"/>
</dbReference>
<organism evidence="7 8">
    <name type="scientific">Epicoccum nigrum</name>
    <name type="common">Soil fungus</name>
    <name type="synonym">Epicoccum purpurascens</name>
    <dbReference type="NCBI Taxonomy" id="105696"/>
    <lineage>
        <taxon>Eukaryota</taxon>
        <taxon>Fungi</taxon>
        <taxon>Dikarya</taxon>
        <taxon>Ascomycota</taxon>
        <taxon>Pezizomycotina</taxon>
        <taxon>Dothideomycetes</taxon>
        <taxon>Pleosporomycetidae</taxon>
        <taxon>Pleosporales</taxon>
        <taxon>Pleosporineae</taxon>
        <taxon>Didymellaceae</taxon>
        <taxon>Epicoccum</taxon>
    </lineage>
</organism>
<dbReference type="Proteomes" id="UP000193240">
    <property type="component" value="Unassembled WGS sequence"/>
</dbReference>
<evidence type="ECO:0000256" key="6">
    <source>
        <dbReference type="ARBA" id="ARBA00023136"/>
    </source>
</evidence>